<feature type="transmembrane region" description="Helical" evidence="1">
    <location>
        <begin position="588"/>
        <end position="611"/>
    </location>
</feature>
<feature type="transmembrane region" description="Helical" evidence="1">
    <location>
        <begin position="488"/>
        <end position="508"/>
    </location>
</feature>
<keyword evidence="1" id="KW-0812">Transmembrane</keyword>
<keyword evidence="1" id="KW-1133">Transmembrane helix</keyword>
<feature type="transmembrane region" description="Helical" evidence="1">
    <location>
        <begin position="327"/>
        <end position="349"/>
    </location>
</feature>
<feature type="transmembrane region" description="Helical" evidence="1">
    <location>
        <begin position="515"/>
        <end position="536"/>
    </location>
</feature>
<organism evidence="3 4">
    <name type="scientific">Psychrobacter communis</name>
    <dbReference type="NCBI Taxonomy" id="2762238"/>
    <lineage>
        <taxon>Bacteria</taxon>
        <taxon>Pseudomonadati</taxon>
        <taxon>Pseudomonadota</taxon>
        <taxon>Gammaproteobacteria</taxon>
        <taxon>Moraxellales</taxon>
        <taxon>Moraxellaceae</taxon>
        <taxon>Psychrobacter</taxon>
    </lineage>
</organism>
<dbReference type="InterPro" id="IPR000883">
    <property type="entry name" value="Cyt_C_Oxase_1"/>
</dbReference>
<evidence type="ECO:0000256" key="1">
    <source>
        <dbReference type="SAM" id="Phobius"/>
    </source>
</evidence>
<reference evidence="3 4" key="1">
    <citation type="submission" date="2020-08" db="EMBL/GenBank/DDBJ databases">
        <title>A Genomic Blueprint of the Chicken Gut Microbiome.</title>
        <authorList>
            <person name="Gilroy R."/>
            <person name="Ravi A."/>
            <person name="Getino M."/>
            <person name="Pursley I."/>
            <person name="Horton D.L."/>
            <person name="Alikhan N.-F."/>
            <person name="Baker D."/>
            <person name="Gharbi K."/>
            <person name="Hall N."/>
            <person name="Watson M."/>
            <person name="Adriaenssens E.M."/>
            <person name="Foster-Nyarko E."/>
            <person name="Jarju S."/>
            <person name="Secka A."/>
            <person name="Antonio M."/>
            <person name="Oren A."/>
            <person name="Chaudhuri R."/>
            <person name="La Ragione R.M."/>
            <person name="Hildebrand F."/>
            <person name="Pallen M.J."/>
        </authorList>
    </citation>
    <scope>NUCLEOTIDE SEQUENCE [LARGE SCALE GENOMIC DNA]</scope>
    <source>
        <strain evidence="3 4">Sa4CVA2</strain>
    </source>
</reference>
<dbReference type="InterPro" id="IPR036927">
    <property type="entry name" value="Cyt_c_oxase-like_su1_sf"/>
</dbReference>
<feature type="transmembrane region" description="Helical" evidence="1">
    <location>
        <begin position="669"/>
        <end position="691"/>
    </location>
</feature>
<evidence type="ECO:0000259" key="2">
    <source>
        <dbReference type="Pfam" id="PF22085"/>
    </source>
</evidence>
<dbReference type="Pfam" id="PF22085">
    <property type="entry name" value="NorB_cytochrome_c-like"/>
    <property type="match status" value="1"/>
</dbReference>
<sequence length="768" mass="86121">MGEYKKYWWGLIAVLVITFTFLGWGGVEVYRTAPPIPDQYIDSSGKALITEEDILDGQSAWQRTGGQQLGSILGHGAYQAPDWTADWLHRELVAWLDIRAQELYGHDFAAATNDQKAVLSAQLKKEYRGSNTNANNQVVLSDTRIAAINEVAPYYIGLYGNEPSLQKSRENFAMKNNTLADIEDRQKLTNFFFWTTWVASTNRPGTDATYTNNWPHEPLIDNVPTSENIMWSIASVVFLIAGVGFLIWGWSFLRKEEDVKEATASSDPLTKVALTPSQKALAKYGVLVVALFVFQVFIGGFVAHYTVEGQEFYGIAVSDYFPYSLVRTWHIQAALFWIATAFLMAGLYLTPLINGGKDPKYQKLGVDILWVALILVVVGSFVSQYFAIAGIMPAKYNFWFGHQGYEFIDLGRFWQILKWVGILFWLVLMTRGCLPALRRKEGGDKNLLAIFFASVVCVGLFYGAGLFYGERTHLTIMEYWRWWVVHLWVEGFFEVFATVSLAFIFYNLGLVNKKIATGSAIASAALFMLGGVPGTFHHLYFSGTTTPVMAIGASFSALEVVPLVVLGYEGYEHWSMQRQAPWMNKLKWPIMCFVAVAFWNMLGAGVFGFMINPPVSLFYLQGLNTTATHSHAALFGVYGFLAIGFVLLVMRYIRPDYVFSENLIKTGFWALNAGLVLMIVTSLLPIGIFQAHASMTEGLWYARSEGFLQQDFLVTLRWIRTFADVIFITGAVCVALQVVKFAFAKPSHANYQPDSPVNSDNLPTNTVH</sequence>
<feature type="transmembrane region" description="Helical" evidence="1">
    <location>
        <begin position="446"/>
        <end position="468"/>
    </location>
</feature>
<feature type="transmembrane region" description="Helical" evidence="1">
    <location>
        <begin position="369"/>
        <end position="393"/>
    </location>
</feature>
<dbReference type="SUPFAM" id="SSF81442">
    <property type="entry name" value="Cytochrome c oxidase subunit I-like"/>
    <property type="match status" value="1"/>
</dbReference>
<dbReference type="Proteomes" id="UP000606724">
    <property type="component" value="Unassembled WGS sequence"/>
</dbReference>
<dbReference type="Pfam" id="PF00115">
    <property type="entry name" value="COX1"/>
    <property type="match status" value="1"/>
</dbReference>
<dbReference type="GeneID" id="84652097"/>
<accession>A0ABR8RHX2</accession>
<feature type="transmembrane region" description="Helical" evidence="1">
    <location>
        <begin position="413"/>
        <end position="434"/>
    </location>
</feature>
<gene>
    <name evidence="3" type="ORF">H9653_03650</name>
</gene>
<feature type="domain" description="Nitric oxide reductase subunit B cytochrome c-like" evidence="2">
    <location>
        <begin position="37"/>
        <end position="216"/>
    </location>
</feature>
<dbReference type="PANTHER" id="PTHR10422">
    <property type="entry name" value="CYTOCHROME C OXIDASE SUBUNIT 1"/>
    <property type="match status" value="1"/>
</dbReference>
<proteinExistence type="predicted"/>
<feature type="transmembrane region" description="Helical" evidence="1">
    <location>
        <begin position="229"/>
        <end position="250"/>
    </location>
</feature>
<dbReference type="EMBL" id="JACSQR010000006">
    <property type="protein sequence ID" value="MBD7947122.1"/>
    <property type="molecule type" value="Genomic_DNA"/>
</dbReference>
<feature type="transmembrane region" description="Helical" evidence="1">
    <location>
        <begin position="631"/>
        <end position="649"/>
    </location>
</feature>
<protein>
    <submittedName>
        <fullName evidence="3">Nitric-oxide reductase large subunit</fullName>
    </submittedName>
</protein>
<dbReference type="Gene3D" id="1.20.210.10">
    <property type="entry name" value="Cytochrome c oxidase-like, subunit I domain"/>
    <property type="match status" value="1"/>
</dbReference>
<keyword evidence="4" id="KW-1185">Reference proteome</keyword>
<feature type="transmembrane region" description="Helical" evidence="1">
    <location>
        <begin position="7"/>
        <end position="27"/>
    </location>
</feature>
<evidence type="ECO:0000313" key="3">
    <source>
        <dbReference type="EMBL" id="MBD7947122.1"/>
    </source>
</evidence>
<dbReference type="RefSeq" id="WP_191690539.1">
    <property type="nucleotide sequence ID" value="NZ_JACSQR010000006.1"/>
</dbReference>
<evidence type="ECO:0000313" key="4">
    <source>
        <dbReference type="Proteomes" id="UP000606724"/>
    </source>
</evidence>
<feature type="transmembrane region" description="Helical" evidence="1">
    <location>
        <begin position="548"/>
        <end position="568"/>
    </location>
</feature>
<feature type="transmembrane region" description="Helical" evidence="1">
    <location>
        <begin position="284"/>
        <end position="307"/>
    </location>
</feature>
<keyword evidence="1" id="KW-0472">Membrane</keyword>
<dbReference type="InterPro" id="IPR054309">
    <property type="entry name" value="NorB_cytochrome_c-like"/>
</dbReference>
<comment type="caution">
    <text evidence="3">The sequence shown here is derived from an EMBL/GenBank/DDBJ whole genome shotgun (WGS) entry which is preliminary data.</text>
</comment>
<name>A0ABR8RHX2_9GAMM</name>
<dbReference type="PANTHER" id="PTHR10422:SF38">
    <property type="entry name" value="CYTOCHROME B SUBUNIT OF NITRIC OXIDE REDUCTASE"/>
    <property type="match status" value="1"/>
</dbReference>
<feature type="transmembrane region" description="Helical" evidence="1">
    <location>
        <begin position="718"/>
        <end position="739"/>
    </location>
</feature>